<sequence length="422" mass="47948">MYMRLDITLERRHRNFTRTIPHKGVRQHNEGRQTAFAGTTLCEDIAGMLKPAQDPMKQDWIGSSMSGLLSSLGDPINGNFSALALPPTKPKCMRLVAYLLEYIFLHDSVIELEQPGMRKQYGTLDECLDFRLIDAGTSVIEALLLLGMGVTLTEEEDAQLEPIRKPGFIALALADDYLSFDREYLEFSDPRYHPEPRYDPNAGLEDELTARSMPEALGINYEARFIHNRLHSALLILDDVEDGSTLRRGDPAAHPVFGVAQTINSGCYELVRAVEEARQLGPDAIEIVLEGLDELHVGQSYDLYWKQNNLCPSDNEYLEVYQIRDYKNLGSKDYTEKKRFCQDLDEGKFSFPLMHASNVQSEITQLLCELLQRRSDAGHLSYEQKKLILKQLDRTGSEVYKGVKKIEGAMKIENWVLRALLQ</sequence>
<dbReference type="STRING" id="665912.M2RRP0"/>
<proteinExistence type="inferred from homology"/>
<dbReference type="EMBL" id="KB445637">
    <property type="protein sequence ID" value="EMD69239.1"/>
    <property type="molecule type" value="Genomic_DNA"/>
</dbReference>
<dbReference type="OrthoDB" id="6921389at2759"/>
<dbReference type="KEGG" id="bsc:COCSADRAFT_21474"/>
<dbReference type="Proteomes" id="UP000016934">
    <property type="component" value="Unassembled WGS sequence"/>
</dbReference>
<dbReference type="PANTHER" id="PTHR12001">
    <property type="entry name" value="GERANYLGERANYL PYROPHOSPHATE SYNTHASE"/>
    <property type="match status" value="1"/>
</dbReference>
<name>M2RRP0_COCSN</name>
<dbReference type="GO" id="GO:0043386">
    <property type="term" value="P:mycotoxin biosynthetic process"/>
    <property type="evidence" value="ECO:0007669"/>
    <property type="project" value="UniProtKB-ARBA"/>
</dbReference>
<dbReference type="GO" id="GO:0004311">
    <property type="term" value="F:geranylgeranyl diphosphate synthase activity"/>
    <property type="evidence" value="ECO:0007669"/>
    <property type="project" value="UniProtKB-EC"/>
</dbReference>
<evidence type="ECO:0000256" key="2">
    <source>
        <dbReference type="ARBA" id="ARBA00022679"/>
    </source>
</evidence>
<dbReference type="InterPro" id="IPR008949">
    <property type="entry name" value="Isoprenoid_synthase_dom_sf"/>
</dbReference>
<dbReference type="PANTHER" id="PTHR12001:SF72">
    <property type="entry name" value="THIJ_PFPI FAMILY PROTEIN (AFU_ORTHOLOGUE AFUA_3G01210)-RELATED"/>
    <property type="match status" value="1"/>
</dbReference>
<dbReference type="HOGENOM" id="CLU_650545_0_0_1"/>
<evidence type="ECO:0000256" key="4">
    <source>
        <dbReference type="ARBA" id="ARBA00022842"/>
    </source>
</evidence>
<dbReference type="PROSITE" id="PS00723">
    <property type="entry name" value="POLYPRENYL_SYNTHASE_1"/>
    <property type="match status" value="1"/>
</dbReference>
<dbReference type="RefSeq" id="XP_007694060.1">
    <property type="nucleotide sequence ID" value="XM_007695870.1"/>
</dbReference>
<dbReference type="GO" id="GO:0046165">
    <property type="term" value="P:alcohol biosynthetic process"/>
    <property type="evidence" value="ECO:0007669"/>
    <property type="project" value="UniProtKB-ARBA"/>
</dbReference>
<keyword evidence="3" id="KW-0479">Metal-binding</keyword>
<dbReference type="InterPro" id="IPR000092">
    <property type="entry name" value="Polyprenyl_synt"/>
</dbReference>
<keyword evidence="2 5" id="KW-0808">Transferase</keyword>
<evidence type="ECO:0000313" key="7">
    <source>
        <dbReference type="Proteomes" id="UP000016934"/>
    </source>
</evidence>
<reference evidence="7" key="2">
    <citation type="journal article" date="2013" name="PLoS Genet.">
        <title>Comparative genome structure, secondary metabolite, and effector coding capacity across Cochliobolus pathogens.</title>
        <authorList>
            <person name="Condon B.J."/>
            <person name="Leng Y."/>
            <person name="Wu D."/>
            <person name="Bushley K.E."/>
            <person name="Ohm R.A."/>
            <person name="Otillar R."/>
            <person name="Martin J."/>
            <person name="Schackwitz W."/>
            <person name="Grimwood J."/>
            <person name="MohdZainudin N."/>
            <person name="Xue C."/>
            <person name="Wang R."/>
            <person name="Manning V.A."/>
            <person name="Dhillon B."/>
            <person name="Tu Z.J."/>
            <person name="Steffenson B.J."/>
            <person name="Salamov A."/>
            <person name="Sun H."/>
            <person name="Lowry S."/>
            <person name="LaButti K."/>
            <person name="Han J."/>
            <person name="Copeland A."/>
            <person name="Lindquist E."/>
            <person name="Barry K."/>
            <person name="Schmutz J."/>
            <person name="Baker S.E."/>
            <person name="Ciuffetti L.M."/>
            <person name="Grigoriev I.V."/>
            <person name="Zhong S."/>
            <person name="Turgeon B.G."/>
        </authorList>
    </citation>
    <scope>NUCLEOTIDE SEQUENCE [LARGE SCALE GENOMIC DNA]</scope>
    <source>
        <strain evidence="7">ND90Pr / ATCC 201652</strain>
    </source>
</reference>
<evidence type="ECO:0000256" key="5">
    <source>
        <dbReference type="RuleBase" id="RU004466"/>
    </source>
</evidence>
<dbReference type="AlphaFoldDB" id="M2RRP0"/>
<evidence type="ECO:0000313" key="6">
    <source>
        <dbReference type="EMBL" id="EMD69239.1"/>
    </source>
</evidence>
<reference evidence="6 7" key="1">
    <citation type="journal article" date="2012" name="PLoS Pathog.">
        <title>Diverse lifestyles and strategies of plant pathogenesis encoded in the genomes of eighteen Dothideomycetes fungi.</title>
        <authorList>
            <person name="Ohm R.A."/>
            <person name="Feau N."/>
            <person name="Henrissat B."/>
            <person name="Schoch C.L."/>
            <person name="Horwitz B.A."/>
            <person name="Barry K.W."/>
            <person name="Condon B.J."/>
            <person name="Copeland A.C."/>
            <person name="Dhillon B."/>
            <person name="Glaser F."/>
            <person name="Hesse C.N."/>
            <person name="Kosti I."/>
            <person name="LaButti K."/>
            <person name="Lindquist E.A."/>
            <person name="Lucas S."/>
            <person name="Salamov A.A."/>
            <person name="Bradshaw R.E."/>
            <person name="Ciuffetti L."/>
            <person name="Hamelin R.C."/>
            <person name="Kema G.H.J."/>
            <person name="Lawrence C."/>
            <person name="Scott J.A."/>
            <person name="Spatafora J.W."/>
            <person name="Turgeon B.G."/>
            <person name="de Wit P.J.G.M."/>
            <person name="Zhong S."/>
            <person name="Goodwin S.B."/>
            <person name="Grigoriev I.V."/>
        </authorList>
    </citation>
    <scope>NUCLEOTIDE SEQUENCE [LARGE SCALE GENOMIC DNA]</scope>
    <source>
        <strain evidence="7">ND90Pr / ATCC 201652</strain>
    </source>
</reference>
<dbReference type="Pfam" id="PF00348">
    <property type="entry name" value="polyprenyl_synt"/>
    <property type="match status" value="1"/>
</dbReference>
<dbReference type="GeneID" id="19134471"/>
<dbReference type="InterPro" id="IPR033749">
    <property type="entry name" value="Polyprenyl_synt_CS"/>
</dbReference>
<dbReference type="GO" id="GO:0046872">
    <property type="term" value="F:metal ion binding"/>
    <property type="evidence" value="ECO:0007669"/>
    <property type="project" value="UniProtKB-KW"/>
</dbReference>
<organism evidence="6 7">
    <name type="scientific">Cochliobolus sativus (strain ND90Pr / ATCC 201652)</name>
    <name type="common">Common root rot and spot blotch fungus</name>
    <name type="synonym">Bipolaris sorokiniana</name>
    <dbReference type="NCBI Taxonomy" id="665912"/>
    <lineage>
        <taxon>Eukaryota</taxon>
        <taxon>Fungi</taxon>
        <taxon>Dikarya</taxon>
        <taxon>Ascomycota</taxon>
        <taxon>Pezizomycotina</taxon>
        <taxon>Dothideomycetes</taxon>
        <taxon>Pleosporomycetidae</taxon>
        <taxon>Pleosporales</taxon>
        <taxon>Pleosporineae</taxon>
        <taxon>Pleosporaceae</taxon>
        <taxon>Bipolaris</taxon>
    </lineage>
</organism>
<dbReference type="Gene3D" id="1.10.600.10">
    <property type="entry name" value="Farnesyl Diphosphate Synthase"/>
    <property type="match status" value="3"/>
</dbReference>
<dbReference type="EC" id="2.5.1.29" evidence="1"/>
<comment type="similarity">
    <text evidence="5">Belongs to the FPP/GGPP synthase family.</text>
</comment>
<accession>M2RRP0</accession>
<dbReference type="SUPFAM" id="SSF48576">
    <property type="entry name" value="Terpenoid synthases"/>
    <property type="match status" value="2"/>
</dbReference>
<keyword evidence="7" id="KW-1185">Reference proteome</keyword>
<dbReference type="GO" id="GO:0008299">
    <property type="term" value="P:isoprenoid biosynthetic process"/>
    <property type="evidence" value="ECO:0007669"/>
    <property type="project" value="InterPro"/>
</dbReference>
<protein>
    <recommendedName>
        <fullName evidence="1">geranylgeranyl diphosphate synthase</fullName>
        <ecNumber evidence="1">2.5.1.29</ecNumber>
    </recommendedName>
</protein>
<evidence type="ECO:0000256" key="3">
    <source>
        <dbReference type="ARBA" id="ARBA00022723"/>
    </source>
</evidence>
<dbReference type="eggNOG" id="KOG0777">
    <property type="taxonomic scope" value="Eukaryota"/>
</dbReference>
<gene>
    <name evidence="6" type="ORF">COCSADRAFT_21474</name>
</gene>
<dbReference type="Pfam" id="PF19086">
    <property type="entry name" value="Terpene_syn_C_2"/>
    <property type="match status" value="1"/>
</dbReference>
<evidence type="ECO:0000256" key="1">
    <source>
        <dbReference type="ARBA" id="ARBA00012382"/>
    </source>
</evidence>
<keyword evidence="4" id="KW-0460">Magnesium</keyword>